<protein>
    <recommendedName>
        <fullName evidence="9">VIT family protein</fullName>
    </recommendedName>
</protein>
<feature type="transmembrane region" description="Helical" evidence="6">
    <location>
        <begin position="197"/>
        <end position="218"/>
    </location>
</feature>
<evidence type="ECO:0000256" key="1">
    <source>
        <dbReference type="ARBA" id="ARBA00004127"/>
    </source>
</evidence>
<evidence type="ECO:0000256" key="4">
    <source>
        <dbReference type="ARBA" id="ARBA00023136"/>
    </source>
</evidence>
<comment type="caution">
    <text evidence="7">The sequence shown here is derived from an EMBL/GenBank/DDBJ whole genome shotgun (WGS) entry which is preliminary data.</text>
</comment>
<evidence type="ECO:0000313" key="7">
    <source>
        <dbReference type="EMBL" id="GAA4428779.1"/>
    </source>
</evidence>
<evidence type="ECO:0000256" key="5">
    <source>
        <dbReference type="SAM" id="MobiDB-lite"/>
    </source>
</evidence>
<evidence type="ECO:0008006" key="9">
    <source>
        <dbReference type="Google" id="ProtNLM"/>
    </source>
</evidence>
<evidence type="ECO:0000313" key="8">
    <source>
        <dbReference type="Proteomes" id="UP001500622"/>
    </source>
</evidence>
<keyword evidence="2 6" id="KW-0812">Transmembrane</keyword>
<evidence type="ECO:0000256" key="2">
    <source>
        <dbReference type="ARBA" id="ARBA00022692"/>
    </source>
</evidence>
<feature type="transmembrane region" description="Helical" evidence="6">
    <location>
        <begin position="40"/>
        <end position="63"/>
    </location>
</feature>
<feature type="transmembrane region" description="Helical" evidence="6">
    <location>
        <begin position="69"/>
        <end position="90"/>
    </location>
</feature>
<comment type="subcellular location">
    <subcellularLocation>
        <location evidence="1">Endomembrane system</location>
        <topology evidence="1">Multi-pass membrane protein</topology>
    </subcellularLocation>
</comment>
<dbReference type="EMBL" id="BAABGN010000012">
    <property type="protein sequence ID" value="GAA4428779.1"/>
    <property type="molecule type" value="Genomic_DNA"/>
</dbReference>
<keyword evidence="8" id="KW-1185">Reference proteome</keyword>
<keyword evidence="3 6" id="KW-1133">Transmembrane helix</keyword>
<gene>
    <name evidence="7" type="ORF">GCM10023169_30280</name>
</gene>
<feature type="region of interest" description="Disordered" evidence="5">
    <location>
        <begin position="1"/>
        <end position="30"/>
    </location>
</feature>
<feature type="transmembrane region" description="Helical" evidence="6">
    <location>
        <begin position="169"/>
        <end position="191"/>
    </location>
</feature>
<proteinExistence type="predicted"/>
<accession>A0ABP8LI03</accession>
<dbReference type="PANTHER" id="PTHR31851">
    <property type="entry name" value="FE(2+)/MN(2+) TRANSPORTER PCL1"/>
    <property type="match status" value="1"/>
</dbReference>
<dbReference type="Pfam" id="PF01988">
    <property type="entry name" value="VIT1"/>
    <property type="match status" value="1"/>
</dbReference>
<keyword evidence="4 6" id="KW-0472">Membrane</keyword>
<feature type="transmembrane region" description="Helical" evidence="6">
    <location>
        <begin position="230"/>
        <end position="253"/>
    </location>
</feature>
<dbReference type="InterPro" id="IPR008217">
    <property type="entry name" value="Ccc1_fam"/>
</dbReference>
<feature type="compositionally biased region" description="Basic and acidic residues" evidence="5">
    <location>
        <begin position="20"/>
        <end position="30"/>
    </location>
</feature>
<dbReference type="Proteomes" id="UP001500622">
    <property type="component" value="Unassembled WGS sequence"/>
</dbReference>
<reference evidence="8" key="1">
    <citation type="journal article" date="2019" name="Int. J. Syst. Evol. Microbiol.">
        <title>The Global Catalogue of Microorganisms (GCM) 10K type strain sequencing project: providing services to taxonomists for standard genome sequencing and annotation.</title>
        <authorList>
            <consortium name="The Broad Institute Genomics Platform"/>
            <consortium name="The Broad Institute Genome Sequencing Center for Infectious Disease"/>
            <person name="Wu L."/>
            <person name="Ma J."/>
        </authorList>
    </citation>
    <scope>NUCLEOTIDE SEQUENCE [LARGE SCALE GENOMIC DNA]</scope>
    <source>
        <strain evidence="8">JCM 17810</strain>
    </source>
</reference>
<evidence type="ECO:0000256" key="3">
    <source>
        <dbReference type="ARBA" id="ARBA00022989"/>
    </source>
</evidence>
<sequence length="254" mass="25647">MGILTTGRGEASETASGATARERDPGRPAGREQRLNALRAGVLGANDGIVSVAAVVVGVAGATTQTGPIATAGLAAALGGAVSMALGEYVSVSSQRDGERHLVEEQRRALERDPQSQLEELAAVYRRRGISPATARKVAEEVTVTNALAAHVRARHNIDMGDVASPWHAAFASFGSFVLGAVLPLLAILLPPPGMRVPVTFLATLLALGLTGAVAAGIGGGSRRHAAVRVVVGGGLALAATYLVGYLLGAAGVV</sequence>
<dbReference type="RefSeq" id="WP_345217104.1">
    <property type="nucleotide sequence ID" value="NZ_BAABGN010000012.1"/>
</dbReference>
<evidence type="ECO:0000256" key="6">
    <source>
        <dbReference type="SAM" id="Phobius"/>
    </source>
</evidence>
<name>A0ABP8LI03_9MICO</name>
<organism evidence="7 8">
    <name type="scientific">Georgenia halophila</name>
    <dbReference type="NCBI Taxonomy" id="620889"/>
    <lineage>
        <taxon>Bacteria</taxon>
        <taxon>Bacillati</taxon>
        <taxon>Actinomycetota</taxon>
        <taxon>Actinomycetes</taxon>
        <taxon>Micrococcales</taxon>
        <taxon>Bogoriellaceae</taxon>
        <taxon>Georgenia</taxon>
    </lineage>
</organism>